<dbReference type="InterPro" id="IPR059009">
    <property type="entry name" value="Znf_C2H2_17_1st"/>
</dbReference>
<gene>
    <name evidence="5" type="ORF">N0V93_000355</name>
</gene>
<dbReference type="InterPro" id="IPR013087">
    <property type="entry name" value="Znf_C2H2_type"/>
</dbReference>
<dbReference type="Pfam" id="PF26176">
    <property type="entry name" value="zf_C2H2_17_2"/>
    <property type="match status" value="1"/>
</dbReference>
<evidence type="ECO:0000256" key="1">
    <source>
        <dbReference type="PROSITE-ProRule" id="PRU00042"/>
    </source>
</evidence>
<dbReference type="GO" id="GO:0008270">
    <property type="term" value="F:zinc ion binding"/>
    <property type="evidence" value="ECO:0007669"/>
    <property type="project" value="UniProtKB-KW"/>
</dbReference>
<evidence type="ECO:0000259" key="4">
    <source>
        <dbReference type="PROSITE" id="PS50157"/>
    </source>
</evidence>
<feature type="coiled-coil region" evidence="2">
    <location>
        <begin position="298"/>
        <end position="332"/>
    </location>
</feature>
<feature type="region of interest" description="Disordered" evidence="3">
    <location>
        <begin position="256"/>
        <end position="286"/>
    </location>
</feature>
<proteinExistence type="predicted"/>
<dbReference type="GO" id="GO:0005634">
    <property type="term" value="C:nucleus"/>
    <property type="evidence" value="ECO:0007669"/>
    <property type="project" value="TreeGrafter"/>
</dbReference>
<keyword evidence="6" id="KW-1185">Reference proteome</keyword>
<dbReference type="GO" id="GO:0006357">
    <property type="term" value="P:regulation of transcription by RNA polymerase II"/>
    <property type="evidence" value="ECO:0007669"/>
    <property type="project" value="TreeGrafter"/>
</dbReference>
<dbReference type="Pfam" id="PF26177">
    <property type="entry name" value="zf_C2H2_17_1st"/>
    <property type="match status" value="1"/>
</dbReference>
<dbReference type="AlphaFoldDB" id="A0A9W9D055"/>
<protein>
    <recommendedName>
        <fullName evidence="4">C2H2-type domain-containing protein</fullName>
    </recommendedName>
</protein>
<dbReference type="OrthoDB" id="5305647at2759"/>
<sequence>MSVAYEHRAFPIDSPYAPVGEHNDHDADDADDDHDMNKYINTEANVDDMADLAAATYEPRGPSPFHTTTADSPAALDDLVSPPPPNVDPTNVPLPTPTHTPATRSKPIAKPSRPVTKNEAGMFECRWSDCKEEVKVFPRKCEWSKHMDKHERPYVCTVRGCEKVQGFTYSGGLLRHEREVHGKHGGPKKAFRCPHENCKRSSGKGFSRMENLQEHLRRVHTGASATPPRVGGASDEACASEVASAAFAAMTTAASMSGASPAEENTTAGGLTGCKRKRSGELDEEEHGAIRVRMNVPAAVLEEENQGLRQELAEVKRLNLELRAQLEGIQAQVTAFQAAISQLAVAVPPSPVL</sequence>
<dbReference type="InterPro" id="IPR059095">
    <property type="entry name" value="Znf_C2H2_17_2nd"/>
</dbReference>
<keyword evidence="2" id="KW-0175">Coiled coil</keyword>
<keyword evidence="1" id="KW-0479">Metal-binding</keyword>
<reference evidence="5" key="1">
    <citation type="submission" date="2022-10" db="EMBL/GenBank/DDBJ databases">
        <title>Tapping the CABI collections for fungal endophytes: first genome assemblies for Collariella, Neodidymelliopsis, Ascochyta clinopodiicola, Didymella pomorum, Didymosphaeria variabile, Neocosmospora piperis and Neocucurbitaria cava.</title>
        <authorList>
            <person name="Hill R."/>
        </authorList>
    </citation>
    <scope>NUCLEOTIDE SEQUENCE</scope>
    <source>
        <strain evidence="5">IMI 355082</strain>
    </source>
</reference>
<keyword evidence="1" id="KW-0863">Zinc-finger</keyword>
<evidence type="ECO:0000313" key="6">
    <source>
        <dbReference type="Proteomes" id="UP001140453"/>
    </source>
</evidence>
<organism evidence="5 6">
    <name type="scientific">Gnomoniopsis smithogilvyi</name>
    <dbReference type="NCBI Taxonomy" id="1191159"/>
    <lineage>
        <taxon>Eukaryota</taxon>
        <taxon>Fungi</taxon>
        <taxon>Dikarya</taxon>
        <taxon>Ascomycota</taxon>
        <taxon>Pezizomycotina</taxon>
        <taxon>Sordariomycetes</taxon>
        <taxon>Sordariomycetidae</taxon>
        <taxon>Diaporthales</taxon>
        <taxon>Gnomoniaceae</taxon>
        <taxon>Gnomoniopsis</taxon>
    </lineage>
</organism>
<dbReference type="Proteomes" id="UP001140453">
    <property type="component" value="Unassembled WGS sequence"/>
</dbReference>
<feature type="compositionally biased region" description="Pro residues" evidence="3">
    <location>
        <begin position="81"/>
        <end position="98"/>
    </location>
</feature>
<dbReference type="PANTHER" id="PTHR46179:SF24">
    <property type="entry name" value="C2H2-TYPE DOMAIN-CONTAINING PROTEIN"/>
    <property type="match status" value="1"/>
</dbReference>
<dbReference type="EMBL" id="JAPEVB010000001">
    <property type="protein sequence ID" value="KAJ4396137.1"/>
    <property type="molecule type" value="Genomic_DNA"/>
</dbReference>
<comment type="caution">
    <text evidence="5">The sequence shown here is derived from an EMBL/GenBank/DDBJ whole genome shotgun (WGS) entry which is preliminary data.</text>
</comment>
<dbReference type="PROSITE" id="PS50157">
    <property type="entry name" value="ZINC_FINGER_C2H2_2"/>
    <property type="match status" value="1"/>
</dbReference>
<feature type="domain" description="C2H2-type" evidence="4">
    <location>
        <begin position="191"/>
        <end position="225"/>
    </location>
</feature>
<dbReference type="InterPro" id="IPR051061">
    <property type="entry name" value="Zinc_finger_trans_reg"/>
</dbReference>
<evidence type="ECO:0000256" key="2">
    <source>
        <dbReference type="SAM" id="Coils"/>
    </source>
</evidence>
<dbReference type="Gene3D" id="3.30.160.60">
    <property type="entry name" value="Classic Zinc Finger"/>
    <property type="match status" value="2"/>
</dbReference>
<feature type="region of interest" description="Disordered" evidence="3">
    <location>
        <begin position="56"/>
        <end position="115"/>
    </location>
</feature>
<dbReference type="SMART" id="SM00355">
    <property type="entry name" value="ZnF_C2H2"/>
    <property type="match status" value="3"/>
</dbReference>
<feature type="compositionally biased region" description="Basic and acidic residues" evidence="3">
    <location>
        <begin position="1"/>
        <end position="10"/>
    </location>
</feature>
<keyword evidence="1" id="KW-0862">Zinc</keyword>
<evidence type="ECO:0000313" key="5">
    <source>
        <dbReference type="EMBL" id="KAJ4396137.1"/>
    </source>
</evidence>
<accession>A0A9W9D055</accession>
<dbReference type="PANTHER" id="PTHR46179">
    <property type="entry name" value="ZINC FINGER PROTEIN"/>
    <property type="match status" value="1"/>
</dbReference>
<evidence type="ECO:0000256" key="3">
    <source>
        <dbReference type="SAM" id="MobiDB-lite"/>
    </source>
</evidence>
<name>A0A9W9D055_9PEZI</name>
<feature type="region of interest" description="Disordered" evidence="3">
    <location>
        <begin position="1"/>
        <end position="36"/>
    </location>
</feature>